<reference evidence="3" key="1">
    <citation type="journal article" date="2014" name="Proc. Natl. Acad. Sci. U.S.A.">
        <title>Extensive sampling of basidiomycete genomes demonstrates inadequacy of the white-rot/brown-rot paradigm for wood decay fungi.</title>
        <authorList>
            <person name="Riley R."/>
            <person name="Salamov A.A."/>
            <person name="Brown D.W."/>
            <person name="Nagy L.G."/>
            <person name="Floudas D."/>
            <person name="Held B.W."/>
            <person name="Levasseur A."/>
            <person name="Lombard V."/>
            <person name="Morin E."/>
            <person name="Otillar R."/>
            <person name="Lindquist E.A."/>
            <person name="Sun H."/>
            <person name="LaButti K.M."/>
            <person name="Schmutz J."/>
            <person name="Jabbour D."/>
            <person name="Luo H."/>
            <person name="Baker S.E."/>
            <person name="Pisabarro A.G."/>
            <person name="Walton J.D."/>
            <person name="Blanchette R.A."/>
            <person name="Henrissat B."/>
            <person name="Martin F."/>
            <person name="Cullen D."/>
            <person name="Hibbett D.S."/>
            <person name="Grigoriev I.V."/>
        </authorList>
    </citation>
    <scope>NUCLEOTIDE SEQUENCE [LARGE SCALE GENOMIC DNA]</scope>
    <source>
        <strain evidence="3">PC15</strain>
    </source>
</reference>
<dbReference type="InterPro" id="IPR011009">
    <property type="entry name" value="Kinase-like_dom_sf"/>
</dbReference>
<feature type="signal peptide" evidence="1">
    <location>
        <begin position="1"/>
        <end position="19"/>
    </location>
</feature>
<dbReference type="HOGENOM" id="CLU_1070057_0_0_1"/>
<evidence type="ECO:0000313" key="2">
    <source>
        <dbReference type="EMBL" id="KDQ26618.1"/>
    </source>
</evidence>
<dbReference type="EMBL" id="KL198009">
    <property type="protein sequence ID" value="KDQ26618.1"/>
    <property type="molecule type" value="Genomic_DNA"/>
</dbReference>
<accession>A0A067NEZ0</accession>
<proteinExistence type="predicted"/>
<protein>
    <recommendedName>
        <fullName evidence="4">Protein kinase domain-containing protein</fullName>
    </recommendedName>
</protein>
<dbReference type="Proteomes" id="UP000027073">
    <property type="component" value="Unassembled WGS sequence"/>
</dbReference>
<name>A0A067NEZ0_PLEO1</name>
<keyword evidence="1" id="KW-0732">Signal</keyword>
<gene>
    <name evidence="2" type="ORF">PLEOSDRAFT_1089818</name>
</gene>
<feature type="chain" id="PRO_5001642079" description="Protein kinase domain-containing protein" evidence="1">
    <location>
        <begin position="20"/>
        <end position="248"/>
    </location>
</feature>
<dbReference type="AlphaFoldDB" id="A0A067NEZ0"/>
<dbReference type="OrthoDB" id="2844922at2759"/>
<sequence length="248" mass="27818">MHLRQSLGLLLACAVTALSLPTDEGNTKAVFATEPSQQVINAAECAVFADTLTLNGVTRPIIKLDDQGNSAITYKVGGGGWPDPSTKKDVTAYAKSGKTPGQTHDEEIKWLTKVQQLLDKGKFNNLNWIVFRGVDNKYHITVTDYWNNVLYKQYLSQGNIQGCKDEFKKSKIPLIIKEAKYYVDNFKVLHTDIQPGNLLWDMAATSPTLIDWGRAKDTPKWTAAIEEQVRKQAEFSHLEGQEKICIRF</sequence>
<evidence type="ECO:0008006" key="4">
    <source>
        <dbReference type="Google" id="ProtNLM"/>
    </source>
</evidence>
<evidence type="ECO:0000313" key="3">
    <source>
        <dbReference type="Proteomes" id="UP000027073"/>
    </source>
</evidence>
<dbReference type="VEuPathDB" id="FungiDB:PLEOSDRAFT_1089818"/>
<dbReference type="Gene3D" id="1.10.510.10">
    <property type="entry name" value="Transferase(Phosphotransferase) domain 1"/>
    <property type="match status" value="1"/>
</dbReference>
<organism evidence="2 3">
    <name type="scientific">Pleurotus ostreatus (strain PC15)</name>
    <name type="common">Oyster mushroom</name>
    <dbReference type="NCBI Taxonomy" id="1137138"/>
    <lineage>
        <taxon>Eukaryota</taxon>
        <taxon>Fungi</taxon>
        <taxon>Dikarya</taxon>
        <taxon>Basidiomycota</taxon>
        <taxon>Agaricomycotina</taxon>
        <taxon>Agaricomycetes</taxon>
        <taxon>Agaricomycetidae</taxon>
        <taxon>Agaricales</taxon>
        <taxon>Pleurotineae</taxon>
        <taxon>Pleurotaceae</taxon>
        <taxon>Pleurotus</taxon>
    </lineage>
</organism>
<evidence type="ECO:0000256" key="1">
    <source>
        <dbReference type="SAM" id="SignalP"/>
    </source>
</evidence>
<dbReference type="SUPFAM" id="SSF56112">
    <property type="entry name" value="Protein kinase-like (PK-like)"/>
    <property type="match status" value="1"/>
</dbReference>
<dbReference type="InParanoid" id="A0A067NEZ0"/>
<dbReference type="Gene3D" id="3.30.200.20">
    <property type="entry name" value="Phosphorylase Kinase, domain 1"/>
    <property type="match status" value="1"/>
</dbReference>